<evidence type="ECO:0000313" key="3">
    <source>
        <dbReference type="Proteomes" id="UP000322165"/>
    </source>
</evidence>
<comment type="caution">
    <text evidence="2">The sequence shown here is derived from an EMBL/GenBank/DDBJ whole genome shotgun (WGS) entry which is preliminary data.</text>
</comment>
<sequence>MSGAFRRFRLPPLGKAPVLFALLLGVLMPVGVAVGLMLQVQTGGARLPVVLGVQALVALIVLAVLLPMFRREVAFDDRRLRVKATWYTREADVRQFDLDQARVLDLREHTEFKPALKTNGFAIPGLQAGHFRLRNKARALCLVNDPTRVLMLPHADGSTWLLSVESPRAVLSVLREARDRLRAG</sequence>
<dbReference type="EMBL" id="VUOD01000001">
    <property type="protein sequence ID" value="KAA2286220.1"/>
    <property type="molecule type" value="Genomic_DNA"/>
</dbReference>
<organism evidence="2 3">
    <name type="scientific">Arenimonas fontis</name>
    <dbReference type="NCBI Taxonomy" id="2608255"/>
    <lineage>
        <taxon>Bacteria</taxon>
        <taxon>Pseudomonadati</taxon>
        <taxon>Pseudomonadota</taxon>
        <taxon>Gammaproteobacteria</taxon>
        <taxon>Lysobacterales</taxon>
        <taxon>Lysobacteraceae</taxon>
        <taxon>Arenimonas</taxon>
    </lineage>
</organism>
<protein>
    <recommendedName>
        <fullName evidence="4">Bacterial Pleckstrin homology domain-containing protein</fullName>
    </recommendedName>
</protein>
<dbReference type="AlphaFoldDB" id="A0A5B2ZG41"/>
<feature type="transmembrane region" description="Helical" evidence="1">
    <location>
        <begin position="45"/>
        <end position="69"/>
    </location>
</feature>
<accession>A0A5B2ZG41</accession>
<evidence type="ECO:0000313" key="2">
    <source>
        <dbReference type="EMBL" id="KAA2286220.1"/>
    </source>
</evidence>
<gene>
    <name evidence="2" type="ORF">F0415_01615</name>
</gene>
<keyword evidence="1" id="KW-0472">Membrane</keyword>
<evidence type="ECO:0000256" key="1">
    <source>
        <dbReference type="SAM" id="Phobius"/>
    </source>
</evidence>
<keyword evidence="1" id="KW-0812">Transmembrane</keyword>
<keyword evidence="3" id="KW-1185">Reference proteome</keyword>
<reference evidence="2 3" key="1">
    <citation type="submission" date="2019-09" db="EMBL/GenBank/DDBJ databases">
        <title>Arenimonas chukotkensis sp. nov., a bacterium isolated from Chukotka hot spring, Arctic region, Russia.</title>
        <authorList>
            <person name="Zayulina K.S."/>
            <person name="Prokofeva M.I."/>
            <person name="Elcheninov A.G."/>
            <person name="Novikov A."/>
            <person name="Kochetkova T.V."/>
            <person name="Kublanov I.V."/>
        </authorList>
    </citation>
    <scope>NUCLEOTIDE SEQUENCE [LARGE SCALE GENOMIC DNA]</scope>
    <source>
        <strain evidence="2 3">3729k</strain>
    </source>
</reference>
<dbReference type="Proteomes" id="UP000322165">
    <property type="component" value="Unassembled WGS sequence"/>
</dbReference>
<keyword evidence="1" id="KW-1133">Transmembrane helix</keyword>
<dbReference type="RefSeq" id="WP_149859441.1">
    <property type="nucleotide sequence ID" value="NZ_VUOD01000001.1"/>
</dbReference>
<evidence type="ECO:0008006" key="4">
    <source>
        <dbReference type="Google" id="ProtNLM"/>
    </source>
</evidence>
<reference evidence="2 3" key="2">
    <citation type="submission" date="2019-09" db="EMBL/GenBank/DDBJ databases">
        <authorList>
            <person name="Mazur A."/>
        </authorList>
    </citation>
    <scope>NUCLEOTIDE SEQUENCE [LARGE SCALE GENOMIC DNA]</scope>
    <source>
        <strain evidence="2 3">3729k</strain>
    </source>
</reference>
<name>A0A5B2ZG41_9GAMM</name>
<proteinExistence type="predicted"/>